<reference evidence="4 6" key="1">
    <citation type="journal article" date="2013" name="Curr. Biol.">
        <title>Shared signatures of parasitism and phylogenomics unite Cryptomycota and microsporidia.</title>
        <authorList>
            <person name="James T.Y."/>
            <person name="Pelin A."/>
            <person name="Bonen L."/>
            <person name="Ahrendt S."/>
            <person name="Sain D."/>
            <person name="Corradi N."/>
            <person name="Stajich J.E."/>
        </authorList>
    </citation>
    <scope>NUCLEOTIDE SEQUENCE [LARGE SCALE GENOMIC DNA]</scope>
    <source>
        <strain evidence="4 6">CSF55</strain>
        <strain evidence="4 6">CSF55</strain>
    </source>
</reference>
<dbReference type="Pfam" id="PF00411">
    <property type="entry name" value="Ribosomal_S11"/>
    <property type="match status" value="1"/>
</dbReference>
<dbReference type="STRING" id="988480.A0A075AX73"/>
<dbReference type="Gene3D" id="3.30.420.80">
    <property type="entry name" value="Ribosomal protein S11"/>
    <property type="match status" value="1"/>
</dbReference>
<protein>
    <submittedName>
        <fullName evidence="4">Ribosomal protein S11 domain-containing protein</fullName>
    </submittedName>
    <submittedName>
        <fullName evidence="5">Translational machinery component</fullName>
    </submittedName>
</protein>
<evidence type="ECO:0000256" key="1">
    <source>
        <dbReference type="ARBA" id="ARBA00006194"/>
    </source>
</evidence>
<dbReference type="EMBL" id="KE560919">
    <property type="protein sequence ID" value="EPZ34744.1"/>
    <property type="molecule type" value="Genomic_DNA"/>
</dbReference>
<reference evidence="5" key="3">
    <citation type="submission" date="2018-08" db="EMBL/GenBank/DDBJ databases">
        <title>Leveraging single-cell genomics to expand the Fungal Tree of Life.</title>
        <authorList>
            <consortium name="DOE Joint Genome Institute"/>
            <person name="Ahrendt S.R."/>
            <person name="Quandt C.A."/>
            <person name="Ciobanu D."/>
            <person name="Clum A."/>
            <person name="Salamov A."/>
            <person name="Andreopoulos B."/>
            <person name="Cheng J.-F."/>
            <person name="Woyke T."/>
            <person name="Pelin A."/>
            <person name="Henrissat B."/>
            <person name="Reynolds N."/>
            <person name="Benny G.L."/>
            <person name="Smith M.E."/>
            <person name="James T.Y."/>
            <person name="Grigoriev I.V."/>
        </authorList>
    </citation>
    <scope>NUCLEOTIDE SEQUENCE</scope>
    <source>
        <strain evidence="5">CSF55</strain>
    </source>
</reference>
<dbReference type="EMBL" id="ML005656">
    <property type="protein sequence ID" value="RKP17849.1"/>
    <property type="molecule type" value="Genomic_DNA"/>
</dbReference>
<evidence type="ECO:0000313" key="6">
    <source>
        <dbReference type="Proteomes" id="UP000030755"/>
    </source>
</evidence>
<evidence type="ECO:0000313" key="7">
    <source>
        <dbReference type="Proteomes" id="UP000281549"/>
    </source>
</evidence>
<evidence type="ECO:0000313" key="4">
    <source>
        <dbReference type="EMBL" id="EPZ34744.1"/>
    </source>
</evidence>
<dbReference type="HOGENOM" id="CLU_1741612_0_0_1"/>
<evidence type="ECO:0000256" key="2">
    <source>
        <dbReference type="ARBA" id="ARBA00022980"/>
    </source>
</evidence>
<sequence>MTNLVLYQKALPSIRYLTGQACWSYVPNFPKRDVGNYHRLMVCFAMNNVFLTLIDGINPEKTFFCLSAGKVGFKNSKKLSTKCLLALLDEFEQRAKKLDIAKLKIHLRGYNTLRVPFFNQFRSRPFEIVEMMDCTPVPMNGCKPKKQRRL</sequence>
<evidence type="ECO:0000313" key="5">
    <source>
        <dbReference type="EMBL" id="RKP17849.1"/>
    </source>
</evidence>
<dbReference type="SUPFAM" id="SSF53137">
    <property type="entry name" value="Translational machinery components"/>
    <property type="match status" value="1"/>
</dbReference>
<dbReference type="AlphaFoldDB" id="A0A075AX73"/>
<dbReference type="Proteomes" id="UP000030755">
    <property type="component" value="Unassembled WGS sequence"/>
</dbReference>
<dbReference type="GO" id="GO:0003735">
    <property type="term" value="F:structural constituent of ribosome"/>
    <property type="evidence" value="ECO:0007669"/>
    <property type="project" value="InterPro"/>
</dbReference>
<dbReference type="InterPro" id="IPR036967">
    <property type="entry name" value="Ribosomal_uS11_sf"/>
</dbReference>
<keyword evidence="2 4" id="KW-0689">Ribosomal protein</keyword>
<keyword evidence="3" id="KW-0687">Ribonucleoprotein</keyword>
<dbReference type="OrthoDB" id="1654884at2759"/>
<comment type="similarity">
    <text evidence="1">Belongs to the universal ribosomal protein uS11 family.</text>
</comment>
<gene>
    <name evidence="4" type="ORF">O9G_004111</name>
    <name evidence="5" type="ORF">ROZALSC1DRAFT_30391</name>
</gene>
<dbReference type="HAMAP" id="MF_01310">
    <property type="entry name" value="Ribosomal_uS11"/>
    <property type="match status" value="1"/>
</dbReference>
<name>A0A075AX73_ROZAC</name>
<reference evidence="7" key="2">
    <citation type="journal article" date="2018" name="Nat. Microbiol.">
        <title>Leveraging single-cell genomics to expand the fungal tree of life.</title>
        <authorList>
            <person name="Ahrendt S.R."/>
            <person name="Quandt C.A."/>
            <person name="Ciobanu D."/>
            <person name="Clum A."/>
            <person name="Salamov A."/>
            <person name="Andreopoulos B."/>
            <person name="Cheng J.F."/>
            <person name="Woyke T."/>
            <person name="Pelin A."/>
            <person name="Henrissat B."/>
            <person name="Reynolds N.K."/>
            <person name="Benny G.L."/>
            <person name="Smith M.E."/>
            <person name="James T.Y."/>
            <person name="Grigoriev I.V."/>
        </authorList>
    </citation>
    <scope>NUCLEOTIDE SEQUENCE [LARGE SCALE GENOMIC DNA]</scope>
    <source>
        <strain evidence="7">CSF55</strain>
    </source>
</reference>
<evidence type="ECO:0000256" key="3">
    <source>
        <dbReference type="ARBA" id="ARBA00023274"/>
    </source>
</evidence>
<dbReference type="GO" id="GO:0005840">
    <property type="term" value="C:ribosome"/>
    <property type="evidence" value="ECO:0007669"/>
    <property type="project" value="UniProtKB-KW"/>
</dbReference>
<dbReference type="Proteomes" id="UP000281549">
    <property type="component" value="Unassembled WGS sequence"/>
</dbReference>
<dbReference type="GO" id="GO:1990904">
    <property type="term" value="C:ribonucleoprotein complex"/>
    <property type="evidence" value="ECO:0007669"/>
    <property type="project" value="UniProtKB-KW"/>
</dbReference>
<dbReference type="GO" id="GO:0006412">
    <property type="term" value="P:translation"/>
    <property type="evidence" value="ECO:0007669"/>
    <property type="project" value="InterPro"/>
</dbReference>
<accession>A0A075AX73</accession>
<dbReference type="InterPro" id="IPR001971">
    <property type="entry name" value="Ribosomal_uS11"/>
</dbReference>
<keyword evidence="6" id="KW-1185">Reference proteome</keyword>
<proteinExistence type="inferred from homology"/>
<organism evidence="4 6">
    <name type="scientific">Rozella allomycis (strain CSF55)</name>
    <dbReference type="NCBI Taxonomy" id="988480"/>
    <lineage>
        <taxon>Eukaryota</taxon>
        <taxon>Fungi</taxon>
        <taxon>Fungi incertae sedis</taxon>
        <taxon>Cryptomycota</taxon>
        <taxon>Cryptomycota incertae sedis</taxon>
        <taxon>Rozella</taxon>
    </lineage>
</organism>